<dbReference type="SUPFAM" id="SSF52283">
    <property type="entry name" value="Formate/glycerate dehydrogenase catalytic domain-like"/>
    <property type="match status" value="1"/>
</dbReference>
<dbReference type="InterPro" id="IPR029753">
    <property type="entry name" value="D-isomer_DH_CS"/>
</dbReference>
<dbReference type="AlphaFoldDB" id="A0A1L9QVV9"/>
<keyword evidence="1" id="KW-0560">Oxidoreductase</keyword>
<name>A0A1L9QVV9_9CYAN</name>
<proteinExistence type="predicted"/>
<keyword evidence="2" id="KW-0520">NAD</keyword>
<evidence type="ECO:0000256" key="1">
    <source>
        <dbReference type="ARBA" id="ARBA00023002"/>
    </source>
</evidence>
<dbReference type="Gene3D" id="3.40.50.720">
    <property type="entry name" value="NAD(P)-binding Rossmann-like Domain"/>
    <property type="match status" value="2"/>
</dbReference>
<sequence>MAVLILTEIELTDLWVSTLIAQLKKRNPDIDWRVWPECGKLEDIEIVLAWYPPPGVMQQFSNLKLIISLGAGVYHILRDPNLQAQVPIVRLIDDRLTLQMAQYVTLAVLLFQQRFFEYQKIQKLRLWESLPVAEARCFTVGILGLGVFGSTVAKKLAAIGFPVRGWSRNPKQIEGVECFYGYEQFELFLSQCQAIVCVLPVTSETKEILSNETFSALPQGAYLINVGRGQHLVEADLLNALDSGQIAGACLDVFNTEPLPHDHPFWSHPRIMVTPHIAAEGQPDNFADLILETLFLYKTGQPLKYLVDRNQGY</sequence>
<organism evidence="4 5">
    <name type="scientific">Roseofilum reptotaenium AO1-A</name>
    <dbReference type="NCBI Taxonomy" id="1925591"/>
    <lineage>
        <taxon>Bacteria</taxon>
        <taxon>Bacillati</taxon>
        <taxon>Cyanobacteriota</taxon>
        <taxon>Cyanophyceae</taxon>
        <taxon>Desertifilales</taxon>
        <taxon>Desertifilaceae</taxon>
        <taxon>Roseofilum</taxon>
    </lineage>
</organism>
<dbReference type="InterPro" id="IPR036291">
    <property type="entry name" value="NAD(P)-bd_dom_sf"/>
</dbReference>
<feature type="domain" description="D-isomer specific 2-hydroxyacid dehydrogenase NAD-binding" evidence="3">
    <location>
        <begin position="109"/>
        <end position="278"/>
    </location>
</feature>
<dbReference type="SUPFAM" id="SSF51735">
    <property type="entry name" value="NAD(P)-binding Rossmann-fold domains"/>
    <property type="match status" value="1"/>
</dbReference>
<evidence type="ECO:0000256" key="2">
    <source>
        <dbReference type="ARBA" id="ARBA00023027"/>
    </source>
</evidence>
<dbReference type="Proteomes" id="UP000183940">
    <property type="component" value="Unassembled WGS sequence"/>
</dbReference>
<dbReference type="PANTHER" id="PTHR43333:SF1">
    <property type="entry name" value="D-ISOMER SPECIFIC 2-HYDROXYACID DEHYDROGENASE NAD-BINDING DOMAIN-CONTAINING PROTEIN"/>
    <property type="match status" value="1"/>
</dbReference>
<accession>A0A1L9QVV9</accession>
<gene>
    <name evidence="4" type="ORF">BI308_03665</name>
</gene>
<evidence type="ECO:0000313" key="5">
    <source>
        <dbReference type="Proteomes" id="UP000183940"/>
    </source>
</evidence>
<dbReference type="GO" id="GO:0051287">
    <property type="term" value="F:NAD binding"/>
    <property type="evidence" value="ECO:0007669"/>
    <property type="project" value="InterPro"/>
</dbReference>
<comment type="caution">
    <text evidence="4">The sequence shown here is derived from an EMBL/GenBank/DDBJ whole genome shotgun (WGS) entry which is preliminary data.</text>
</comment>
<dbReference type="PANTHER" id="PTHR43333">
    <property type="entry name" value="2-HACID_DH_C DOMAIN-CONTAINING PROTEIN"/>
    <property type="match status" value="1"/>
</dbReference>
<reference evidence="4" key="1">
    <citation type="submission" date="2016-10" db="EMBL/GenBank/DDBJ databases">
        <title>CRISPR-Cas defence system in Roseofilum reptotaenium: evidence of a bacteriophage-cyanobacterium arms race in the coral black band disease.</title>
        <authorList>
            <person name="Buerger P."/>
            <person name="Wood-Charlson E.M."/>
            <person name="Weynberg K.D."/>
            <person name="Willis B."/>
            <person name="Van Oppen M.J."/>
        </authorList>
    </citation>
    <scope>NUCLEOTIDE SEQUENCE [LARGE SCALE GENOMIC DNA]</scope>
    <source>
        <strain evidence="4">AO1-A</strain>
    </source>
</reference>
<protein>
    <submittedName>
        <fullName evidence="4">Glyoxylate/hydroxypyruvate reductase A</fullName>
    </submittedName>
</protein>
<dbReference type="STRING" id="1925591.BI308_03665"/>
<dbReference type="PROSITE" id="PS00671">
    <property type="entry name" value="D_2_HYDROXYACID_DH_3"/>
    <property type="match status" value="1"/>
</dbReference>
<dbReference type="GO" id="GO:0016616">
    <property type="term" value="F:oxidoreductase activity, acting on the CH-OH group of donors, NAD or NADP as acceptor"/>
    <property type="evidence" value="ECO:0007669"/>
    <property type="project" value="UniProtKB-ARBA"/>
</dbReference>
<evidence type="ECO:0000259" key="3">
    <source>
        <dbReference type="Pfam" id="PF02826"/>
    </source>
</evidence>
<dbReference type="InterPro" id="IPR006140">
    <property type="entry name" value="D-isomer_DH_NAD-bd"/>
</dbReference>
<evidence type="ECO:0000313" key="4">
    <source>
        <dbReference type="EMBL" id="OJJ26804.1"/>
    </source>
</evidence>
<dbReference type="EMBL" id="MLAW01000004">
    <property type="protein sequence ID" value="OJJ26804.1"/>
    <property type="molecule type" value="Genomic_DNA"/>
</dbReference>
<keyword evidence="5" id="KW-1185">Reference proteome</keyword>
<dbReference type="Pfam" id="PF02826">
    <property type="entry name" value="2-Hacid_dh_C"/>
    <property type="match status" value="1"/>
</dbReference>
<dbReference type="CDD" id="cd12164">
    <property type="entry name" value="GDH_like_2"/>
    <property type="match status" value="1"/>
</dbReference>